<accession>Q4GZ22</accession>
<reference evidence="2 3" key="1">
    <citation type="journal article" date="2003" name="Nucleic Acids Res.">
        <title>The DNA sequence of chromosome I of an African trypanosome: gene content, chromosome organisation, recombination and polymorphism.</title>
        <authorList>
            <person name="Hall N."/>
            <person name="Berriman M."/>
            <person name="Lennard N.J."/>
            <person name="Harris B.R."/>
            <person name="Hertz-Fowler C."/>
            <person name="Bart-Delabesse E.N."/>
            <person name="Gerrare C.S."/>
            <person name="Atkin R.J."/>
            <person name="Barron A.J."/>
            <person name="Bowman S."/>
            <person name="Bray-Allen S.P."/>
            <person name="Bringaud F."/>
            <person name="Clark L.N."/>
            <person name="Corton C.H."/>
            <person name="Cronin A."/>
            <person name="Davies R."/>
            <person name="Doggett J."/>
            <person name="Fraser A."/>
            <person name="Gruter E."/>
            <person name="Hall S."/>
            <person name="Harper A.D."/>
            <person name="Kay M.P."/>
            <person name="Leech V."/>
            <person name="Mayes R."/>
            <person name="Price C."/>
            <person name="Quail M.A."/>
            <person name="Rabbinowitch E."/>
            <person name="Reitter C."/>
            <person name="Rutherford K."/>
            <person name="Sasse J."/>
            <person name="Sharp S."/>
            <person name="Shownkeen R."/>
            <person name="Macleod A."/>
            <person name="Taylor S."/>
            <person name="Tweedie A."/>
            <person name="Turner C.M.R."/>
            <person name="Tait A."/>
            <person name="Gull K."/>
            <person name="Barrell B."/>
            <person name="Melville S.E."/>
        </authorList>
    </citation>
    <scope>NUCLEOTIDE SEQUENCE [LARGE SCALE GENOMIC DNA]</scope>
    <source>
        <strain evidence="2 3">927/4 GUTat10.1</strain>
    </source>
</reference>
<gene>
    <name evidence="2" type="ORF">TB927.1.1970</name>
</gene>
<name>Q4GZ22_TRYB2</name>
<dbReference type="InParanoid" id="Q4GZ22"/>
<feature type="region of interest" description="Disordered" evidence="1">
    <location>
        <begin position="103"/>
        <end position="123"/>
    </location>
</feature>
<evidence type="ECO:0000313" key="3">
    <source>
        <dbReference type="Proteomes" id="UP000008524"/>
    </source>
</evidence>
<dbReference type="KEGG" id="tbr:TB927.1.1970"/>
<dbReference type="PaxDb" id="5691-CAJ16252"/>
<protein>
    <submittedName>
        <fullName evidence="2">Uncharacterized protein</fullName>
    </submittedName>
</protein>
<dbReference type="Proteomes" id="UP000008524">
    <property type="component" value="Chromosome 1"/>
</dbReference>
<proteinExistence type="predicted"/>
<sequence length="123" mass="14410">MRLQHPFQSKYRTVTKLEVQTPDFLLFLGVCVCVVLRFSSTELHDLILCCRLSQALHNCKKKKAFPPFLPFTQHTHTHTTNKQLLSRVFVHWENRVGSKLEVVKEKGGKKETRGRRRAPRKNK</sequence>
<dbReference type="GeneID" id="4357272"/>
<evidence type="ECO:0000313" key="2">
    <source>
        <dbReference type="EMBL" id="CAJ16252.1"/>
    </source>
</evidence>
<dbReference type="RefSeq" id="XP_001218899.1">
    <property type="nucleotide sequence ID" value="XM_001218898.1"/>
</dbReference>
<dbReference type="AlphaFoldDB" id="Q4GZ22"/>
<feature type="compositionally biased region" description="Basic residues" evidence="1">
    <location>
        <begin position="112"/>
        <end position="123"/>
    </location>
</feature>
<dbReference type="EMBL" id="AL929603">
    <property type="protein sequence ID" value="CAJ16252.1"/>
    <property type="molecule type" value="Genomic_DNA"/>
</dbReference>
<reference evidence="3" key="2">
    <citation type="journal article" date="2005" name="Science">
        <title>The genome of the African trypanosome Trypanosoma brucei.</title>
        <authorList>
            <person name="Berriman M."/>
            <person name="Ghedin E."/>
            <person name="Hertz-Fowler C."/>
            <person name="Blandin G."/>
            <person name="Renauld H."/>
            <person name="Bartholomeu D.C."/>
            <person name="Lennard N.J."/>
            <person name="Caler E."/>
            <person name="Hamlin N.E."/>
            <person name="Haas B."/>
            <person name="Bohme U."/>
            <person name="Hannick L."/>
            <person name="Aslett M.A."/>
            <person name="Shallom J."/>
            <person name="Marcello L."/>
            <person name="Hou L."/>
            <person name="Wickstead B."/>
            <person name="Alsmark U.C."/>
            <person name="Arrowsmith C."/>
            <person name="Atkin R.J."/>
            <person name="Barron A.J."/>
            <person name="Bringaud F."/>
            <person name="Brooks K."/>
            <person name="Carrington M."/>
            <person name="Cherevach I."/>
            <person name="Chillingworth T.J."/>
            <person name="Churcher C."/>
            <person name="Clark L.N."/>
            <person name="Corton C.H."/>
            <person name="Cronin A."/>
            <person name="Davies R.M."/>
            <person name="Doggett J."/>
            <person name="Djikeng A."/>
            <person name="Feldblyum T."/>
            <person name="Field M.C."/>
            <person name="Fraser A."/>
            <person name="Goodhead I."/>
            <person name="Hance Z."/>
            <person name="Harper D."/>
            <person name="Harris B.R."/>
            <person name="Hauser H."/>
            <person name="Hostetler J."/>
            <person name="Ivens A."/>
            <person name="Jagels K."/>
            <person name="Johnson D."/>
            <person name="Johnson J."/>
            <person name="Jones K."/>
            <person name="Kerhornou A.X."/>
            <person name="Koo H."/>
            <person name="Larke N."/>
            <person name="Landfear S."/>
            <person name="Larkin C."/>
            <person name="Leech V."/>
            <person name="Line A."/>
            <person name="Lord A."/>
            <person name="Macleod A."/>
            <person name="Mooney P.J."/>
            <person name="Moule S."/>
            <person name="Martin D.M."/>
            <person name="Morgan G.W."/>
            <person name="Mungall K."/>
            <person name="Norbertczak H."/>
            <person name="Ormond D."/>
            <person name="Pai G."/>
            <person name="Peacock C.S."/>
            <person name="Peterson J."/>
            <person name="Quail M.A."/>
            <person name="Rabbinowitsch E."/>
            <person name="Rajandream M.A."/>
            <person name="Reitter C."/>
            <person name="Salzberg S.L."/>
            <person name="Sanders M."/>
            <person name="Schobel S."/>
            <person name="Sharp S."/>
            <person name="Simmonds M."/>
            <person name="Simpson A.J."/>
            <person name="Tallon L."/>
            <person name="Turner C.M."/>
            <person name="Tait A."/>
            <person name="Tivey A.R."/>
            <person name="Van Aken S."/>
            <person name="Walker D."/>
            <person name="Wanless D."/>
            <person name="Wang S."/>
            <person name="White B."/>
            <person name="White O."/>
            <person name="Whitehead S."/>
            <person name="Woodward J."/>
            <person name="Wortman J."/>
            <person name="Adams M.D."/>
            <person name="Embley T.M."/>
            <person name="Gull K."/>
            <person name="Ullu E."/>
            <person name="Barry J.D."/>
            <person name="Fairlamb A.H."/>
            <person name="Opperdoes F."/>
            <person name="Barrell B.G."/>
            <person name="Donelson J.E."/>
            <person name="Hall N."/>
            <person name="Fraser C.M."/>
            <person name="Melville S.E."/>
            <person name="El-Sayed N.M."/>
        </authorList>
    </citation>
    <scope>NUCLEOTIDE SEQUENCE [LARGE SCALE GENOMIC DNA]</scope>
    <source>
        <strain evidence="3">927/4 GUTat10.1</strain>
    </source>
</reference>
<keyword evidence="3" id="KW-1185">Reference proteome</keyword>
<evidence type="ECO:0000256" key="1">
    <source>
        <dbReference type="SAM" id="MobiDB-lite"/>
    </source>
</evidence>
<organism evidence="2 3">
    <name type="scientific">Trypanosoma brucei brucei (strain 927/4 GUTat10.1)</name>
    <dbReference type="NCBI Taxonomy" id="185431"/>
    <lineage>
        <taxon>Eukaryota</taxon>
        <taxon>Discoba</taxon>
        <taxon>Euglenozoa</taxon>
        <taxon>Kinetoplastea</taxon>
        <taxon>Metakinetoplastina</taxon>
        <taxon>Trypanosomatida</taxon>
        <taxon>Trypanosomatidae</taxon>
        <taxon>Trypanosoma</taxon>
    </lineage>
</organism>